<feature type="compositionally biased region" description="Basic residues" evidence="1">
    <location>
        <begin position="142"/>
        <end position="151"/>
    </location>
</feature>
<proteinExistence type="predicted"/>
<dbReference type="GeneID" id="54304771"/>
<sequence>MLRYRPTEIRLTPQEIDATFSRLAARPRQGAATAASTGPRIRRGPRRLRDDSLVHPSATAHPPPCTAERVPPHPDGHGPEKQAVPQCDGCEDTESAFPVWFHPKLATTSPGIGDIFNMAQLNAALGNSEAIPSIRLPSPQGSRHHSPKRHSLPILPSLPSFGPLVRSSSLGQASEHSSCNASRTPSFRLSQDSTPDLLLPLLKSTASTTHQSRQTSVSSSVDNSSENSAAILDLIRQDLSPLDRLEQGLNSEIPHAPSARSSRASSIPRGELRMPLFNSPERRSPQHRRFARFRNTPTFAELPSASPAYRDGLSSQIGFEPSSPVTSSEAFVDRYPGNDRNYSLDPRQSRLSVPIYGATSMPSLHLSRPSRRRASGYTLFHTARNNHGGGNPWVRGGEGMAETRRNTISGQRHRAHRSVSARMLPPWQDEQENSGRAEHLEMMAEAQVRRRYVEQTDNGRLDRTPPGLGRFERRIFQE</sequence>
<feature type="region of interest" description="Disordered" evidence="1">
    <location>
        <begin position="132"/>
        <end position="192"/>
    </location>
</feature>
<dbReference type="EMBL" id="ML995496">
    <property type="protein sequence ID" value="KAF2138524.1"/>
    <property type="molecule type" value="Genomic_DNA"/>
</dbReference>
<evidence type="ECO:0000313" key="2">
    <source>
        <dbReference type="EMBL" id="KAF2138524.1"/>
    </source>
</evidence>
<dbReference type="AlphaFoldDB" id="A0A6A6B5K5"/>
<dbReference type="RefSeq" id="XP_033394237.1">
    <property type="nucleotide sequence ID" value="XM_033547264.1"/>
</dbReference>
<feature type="region of interest" description="Disordered" evidence="1">
    <location>
        <begin position="205"/>
        <end position="224"/>
    </location>
</feature>
<gene>
    <name evidence="2" type="ORF">K452DRAFT_87710</name>
</gene>
<name>A0A6A6B5K5_9PEZI</name>
<evidence type="ECO:0000256" key="1">
    <source>
        <dbReference type="SAM" id="MobiDB-lite"/>
    </source>
</evidence>
<keyword evidence="3" id="KW-1185">Reference proteome</keyword>
<organism evidence="2 3">
    <name type="scientific">Aplosporella prunicola CBS 121167</name>
    <dbReference type="NCBI Taxonomy" id="1176127"/>
    <lineage>
        <taxon>Eukaryota</taxon>
        <taxon>Fungi</taxon>
        <taxon>Dikarya</taxon>
        <taxon>Ascomycota</taxon>
        <taxon>Pezizomycotina</taxon>
        <taxon>Dothideomycetes</taxon>
        <taxon>Dothideomycetes incertae sedis</taxon>
        <taxon>Botryosphaeriales</taxon>
        <taxon>Aplosporellaceae</taxon>
        <taxon>Aplosporella</taxon>
    </lineage>
</organism>
<protein>
    <submittedName>
        <fullName evidence="2">Uncharacterized protein</fullName>
    </submittedName>
</protein>
<feature type="compositionally biased region" description="Low complexity" evidence="1">
    <location>
        <begin position="253"/>
        <end position="269"/>
    </location>
</feature>
<feature type="region of interest" description="Disordered" evidence="1">
    <location>
        <begin position="250"/>
        <end position="287"/>
    </location>
</feature>
<feature type="compositionally biased region" description="Low complexity" evidence="1">
    <location>
        <begin position="207"/>
        <end position="224"/>
    </location>
</feature>
<feature type="region of interest" description="Disordered" evidence="1">
    <location>
        <begin position="24"/>
        <end position="90"/>
    </location>
</feature>
<feature type="compositionally biased region" description="Polar residues" evidence="1">
    <location>
        <begin position="166"/>
        <end position="192"/>
    </location>
</feature>
<feature type="compositionally biased region" description="Basic and acidic residues" evidence="1">
    <location>
        <begin position="70"/>
        <end position="80"/>
    </location>
</feature>
<accession>A0A6A6B5K5</accession>
<reference evidence="2" key="1">
    <citation type="journal article" date="2020" name="Stud. Mycol.">
        <title>101 Dothideomycetes genomes: a test case for predicting lifestyles and emergence of pathogens.</title>
        <authorList>
            <person name="Haridas S."/>
            <person name="Albert R."/>
            <person name="Binder M."/>
            <person name="Bloem J."/>
            <person name="Labutti K."/>
            <person name="Salamov A."/>
            <person name="Andreopoulos B."/>
            <person name="Baker S."/>
            <person name="Barry K."/>
            <person name="Bills G."/>
            <person name="Bluhm B."/>
            <person name="Cannon C."/>
            <person name="Castanera R."/>
            <person name="Culley D."/>
            <person name="Daum C."/>
            <person name="Ezra D."/>
            <person name="Gonzalez J."/>
            <person name="Henrissat B."/>
            <person name="Kuo A."/>
            <person name="Liang C."/>
            <person name="Lipzen A."/>
            <person name="Lutzoni F."/>
            <person name="Magnuson J."/>
            <person name="Mondo S."/>
            <person name="Nolan M."/>
            <person name="Ohm R."/>
            <person name="Pangilinan J."/>
            <person name="Park H.-J."/>
            <person name="Ramirez L."/>
            <person name="Alfaro M."/>
            <person name="Sun H."/>
            <person name="Tritt A."/>
            <person name="Yoshinaga Y."/>
            <person name="Zwiers L.-H."/>
            <person name="Turgeon B."/>
            <person name="Goodwin S."/>
            <person name="Spatafora J."/>
            <person name="Crous P."/>
            <person name="Grigoriev I."/>
        </authorList>
    </citation>
    <scope>NUCLEOTIDE SEQUENCE</scope>
    <source>
        <strain evidence="2">CBS 121167</strain>
    </source>
</reference>
<dbReference type="OrthoDB" id="10666399at2759"/>
<feature type="compositionally biased region" description="Low complexity" evidence="1">
    <location>
        <begin position="24"/>
        <end position="39"/>
    </location>
</feature>
<dbReference type="Proteomes" id="UP000799438">
    <property type="component" value="Unassembled WGS sequence"/>
</dbReference>
<evidence type="ECO:0000313" key="3">
    <source>
        <dbReference type="Proteomes" id="UP000799438"/>
    </source>
</evidence>